<dbReference type="Proteomes" id="UP000235145">
    <property type="component" value="Unassembled WGS sequence"/>
</dbReference>
<organism evidence="13 14">
    <name type="scientific">Lactuca sativa</name>
    <name type="common">Garden lettuce</name>
    <dbReference type="NCBI Taxonomy" id="4236"/>
    <lineage>
        <taxon>Eukaryota</taxon>
        <taxon>Viridiplantae</taxon>
        <taxon>Streptophyta</taxon>
        <taxon>Embryophyta</taxon>
        <taxon>Tracheophyta</taxon>
        <taxon>Spermatophyta</taxon>
        <taxon>Magnoliopsida</taxon>
        <taxon>eudicotyledons</taxon>
        <taxon>Gunneridae</taxon>
        <taxon>Pentapetalae</taxon>
        <taxon>asterids</taxon>
        <taxon>campanulids</taxon>
        <taxon>Asterales</taxon>
        <taxon>Asteraceae</taxon>
        <taxon>Cichorioideae</taxon>
        <taxon>Cichorieae</taxon>
        <taxon>Lactucinae</taxon>
        <taxon>Lactuca</taxon>
    </lineage>
</organism>
<dbReference type="InterPro" id="IPR025525">
    <property type="entry name" value="hAT-like_transposase_RNase-H"/>
</dbReference>
<keyword evidence="14" id="KW-1185">Reference proteome</keyword>
<keyword evidence="8" id="KW-0804">Transcription</keyword>
<reference evidence="13 14" key="1">
    <citation type="journal article" date="2017" name="Nat. Commun.">
        <title>Genome assembly with in vitro proximity ligation data and whole-genome triplication in lettuce.</title>
        <authorList>
            <person name="Reyes-Chin-Wo S."/>
            <person name="Wang Z."/>
            <person name="Yang X."/>
            <person name="Kozik A."/>
            <person name="Arikit S."/>
            <person name="Song C."/>
            <person name="Xia L."/>
            <person name="Froenicke L."/>
            <person name="Lavelle D.O."/>
            <person name="Truco M.J."/>
            <person name="Xia R."/>
            <person name="Zhu S."/>
            <person name="Xu C."/>
            <person name="Xu H."/>
            <person name="Xu X."/>
            <person name="Cox K."/>
            <person name="Korf I."/>
            <person name="Meyers B.C."/>
            <person name="Michelmore R.W."/>
        </authorList>
    </citation>
    <scope>NUCLEOTIDE SEQUENCE [LARGE SCALE GENOMIC DNA]</scope>
    <source>
        <strain evidence="14">cv. Salinas</strain>
        <tissue evidence="13">Seedlings</tissue>
    </source>
</reference>
<dbReference type="Pfam" id="PF05699">
    <property type="entry name" value="Dimer_Tnp_hAT"/>
    <property type="match status" value="1"/>
</dbReference>
<evidence type="ECO:0000256" key="1">
    <source>
        <dbReference type="ARBA" id="ARBA00004123"/>
    </source>
</evidence>
<dbReference type="GO" id="GO:0046983">
    <property type="term" value="F:protein dimerization activity"/>
    <property type="evidence" value="ECO:0007669"/>
    <property type="project" value="InterPro"/>
</dbReference>
<evidence type="ECO:0000256" key="11">
    <source>
        <dbReference type="SAM" id="MobiDB-lite"/>
    </source>
</evidence>
<feature type="region of interest" description="Disordered" evidence="11">
    <location>
        <begin position="1"/>
        <end position="21"/>
    </location>
</feature>
<keyword evidence="4 10" id="KW-0863">Zinc-finger</keyword>
<comment type="subcellular location">
    <subcellularLocation>
        <location evidence="1">Nucleus</location>
    </subcellularLocation>
</comment>
<dbReference type="AlphaFoldDB" id="A0A9R1X4Q3"/>
<evidence type="ECO:0000256" key="8">
    <source>
        <dbReference type="ARBA" id="ARBA00023163"/>
    </source>
</evidence>
<dbReference type="InterPro" id="IPR003656">
    <property type="entry name" value="Znf_BED"/>
</dbReference>
<dbReference type="SUPFAM" id="SSF57667">
    <property type="entry name" value="beta-beta-alpha zinc fingers"/>
    <property type="match status" value="1"/>
</dbReference>
<evidence type="ECO:0000256" key="4">
    <source>
        <dbReference type="ARBA" id="ARBA00022771"/>
    </source>
</evidence>
<feature type="domain" description="BED-type" evidence="12">
    <location>
        <begin position="31"/>
        <end position="90"/>
    </location>
</feature>
<sequence>MSSAEPNQPNDSNTVNDTANSAVNCNEKQIKFTSPMWRHFTYEEVNGTKRAVCKYCRKEITYTTKNGTKGMHSHHKSCKIRIGQKKIDDFQSQLTGKRSKTDESGGSILATHRFNYDDSRTDLAKMITKHDYPLRIVEHEGFRDFCQGLQPLFRPICRNTARSGVMKLYGEEKTRMMHFLESIQGRIAITTDMWTANYQKKGYMTVTAHFIDDSWQLQSRLLRFIYVPCPHTAEKLTNVLMNSLLDWNIDKKLSTLTVDNCSTNNCMIDLMVDKLPFDSLILGRSLFHMRCAAHILNLIVRSGLDVFGHGIEKVRNSCSFWTATPKRHDTFQKNAKCENVSCEKNLVVDCKTRWNSTYLMLSTALKYKKVFYRLQQREPQYKNAPDEKEWALASELCDRLKIFYNVTELFSGTKYPTTNIFFPKICEIKIALKKWDTSSFIEISEMSENMITKFDEYWKESHGVLAMATILDPKFKMKLLEYFFPIIYGVDNAKDEIQKVRQICEDIYLRYESRVMSQASNDDITTKPTSSRDAALASDMDSLDAFFSWNSATSKVFVKNELERYLEEGTLPRIHEFDLLGWWKLNGVKYPTLCLIAKDILAIPISTVASESSFSTSGRIVSPHRSRLLPSTIEAIICTQNWLWAGKKGCVIDGDDVHSDEDDEGLETSHRHLIFAGSLRVFMDLFIFLEKRPQP</sequence>
<evidence type="ECO:0000256" key="6">
    <source>
        <dbReference type="ARBA" id="ARBA00023015"/>
    </source>
</evidence>
<protein>
    <recommendedName>
        <fullName evidence="12">BED-type domain-containing protein</fullName>
    </recommendedName>
</protein>
<dbReference type="GO" id="GO:0003677">
    <property type="term" value="F:DNA binding"/>
    <property type="evidence" value="ECO:0007669"/>
    <property type="project" value="UniProtKB-KW"/>
</dbReference>
<dbReference type="Pfam" id="PF14372">
    <property type="entry name" value="hAT-like_RNase-H"/>
    <property type="match status" value="1"/>
</dbReference>
<evidence type="ECO:0000256" key="5">
    <source>
        <dbReference type="ARBA" id="ARBA00022833"/>
    </source>
</evidence>
<dbReference type="PANTHER" id="PTHR46481">
    <property type="entry name" value="ZINC FINGER BED DOMAIN-CONTAINING PROTEIN 4"/>
    <property type="match status" value="1"/>
</dbReference>
<evidence type="ECO:0000313" key="13">
    <source>
        <dbReference type="EMBL" id="KAJ0197779.1"/>
    </source>
</evidence>
<dbReference type="GO" id="GO:0005634">
    <property type="term" value="C:nucleus"/>
    <property type="evidence" value="ECO:0007669"/>
    <property type="project" value="UniProtKB-SubCell"/>
</dbReference>
<keyword evidence="9" id="KW-0539">Nucleus</keyword>
<dbReference type="InterPro" id="IPR052035">
    <property type="entry name" value="ZnF_BED_domain_contain"/>
</dbReference>
<evidence type="ECO:0000256" key="7">
    <source>
        <dbReference type="ARBA" id="ARBA00023125"/>
    </source>
</evidence>
<name>A0A9R1X4Q3_LACSA</name>
<dbReference type="Pfam" id="PF02892">
    <property type="entry name" value="zf-BED"/>
    <property type="match status" value="1"/>
</dbReference>
<gene>
    <name evidence="13" type="ORF">LSAT_V11C700353030</name>
</gene>
<dbReference type="EMBL" id="NBSK02000007">
    <property type="protein sequence ID" value="KAJ0197779.1"/>
    <property type="molecule type" value="Genomic_DNA"/>
</dbReference>
<dbReference type="GO" id="GO:0008270">
    <property type="term" value="F:zinc ion binding"/>
    <property type="evidence" value="ECO:0007669"/>
    <property type="project" value="UniProtKB-KW"/>
</dbReference>
<dbReference type="PROSITE" id="PS50808">
    <property type="entry name" value="ZF_BED"/>
    <property type="match status" value="1"/>
</dbReference>
<dbReference type="InterPro" id="IPR008906">
    <property type="entry name" value="HATC_C_dom"/>
</dbReference>
<evidence type="ECO:0000256" key="3">
    <source>
        <dbReference type="ARBA" id="ARBA00022723"/>
    </source>
</evidence>
<keyword evidence="7" id="KW-0238">DNA-binding</keyword>
<dbReference type="InterPro" id="IPR012337">
    <property type="entry name" value="RNaseH-like_sf"/>
</dbReference>
<evidence type="ECO:0000256" key="9">
    <source>
        <dbReference type="ARBA" id="ARBA00023242"/>
    </source>
</evidence>
<dbReference type="PANTHER" id="PTHR46481:SF11">
    <property type="entry name" value="ZINC FINGER BED DOMAIN-CONTAINING PROTEIN RICESLEEPER 2-LIKE"/>
    <property type="match status" value="1"/>
</dbReference>
<evidence type="ECO:0000256" key="10">
    <source>
        <dbReference type="PROSITE-ProRule" id="PRU00027"/>
    </source>
</evidence>
<keyword evidence="3" id="KW-0479">Metal-binding</keyword>
<evidence type="ECO:0000256" key="2">
    <source>
        <dbReference type="ARBA" id="ARBA00011738"/>
    </source>
</evidence>
<dbReference type="SMART" id="SM00614">
    <property type="entry name" value="ZnF_BED"/>
    <property type="match status" value="1"/>
</dbReference>
<comment type="caution">
    <text evidence="13">The sequence shown here is derived from an EMBL/GenBank/DDBJ whole genome shotgun (WGS) entry which is preliminary data.</text>
</comment>
<keyword evidence="6" id="KW-0805">Transcription regulation</keyword>
<dbReference type="InterPro" id="IPR036236">
    <property type="entry name" value="Znf_C2H2_sf"/>
</dbReference>
<accession>A0A9R1X4Q3</accession>
<evidence type="ECO:0000313" key="14">
    <source>
        <dbReference type="Proteomes" id="UP000235145"/>
    </source>
</evidence>
<proteinExistence type="predicted"/>
<keyword evidence="5" id="KW-0862">Zinc</keyword>
<evidence type="ECO:0000259" key="12">
    <source>
        <dbReference type="PROSITE" id="PS50808"/>
    </source>
</evidence>
<comment type="subunit">
    <text evidence="2">Homodimer.</text>
</comment>
<dbReference type="SUPFAM" id="SSF53098">
    <property type="entry name" value="Ribonuclease H-like"/>
    <property type="match status" value="1"/>
</dbReference>